<name>A0A180G0K3_PUCT1</name>
<reference evidence="1" key="2">
    <citation type="submission" date="2016-05" db="EMBL/GenBank/DDBJ databases">
        <title>Comparative analysis highlights variable genome content of wheat rusts and divergence of the mating loci.</title>
        <authorList>
            <person name="Cuomo C.A."/>
            <person name="Bakkeren G."/>
            <person name="Szabo L."/>
            <person name="Khalil H."/>
            <person name="Joly D."/>
            <person name="Goldberg J."/>
            <person name="Young S."/>
            <person name="Zeng Q."/>
            <person name="Fellers J."/>
        </authorList>
    </citation>
    <scope>NUCLEOTIDE SEQUENCE [LARGE SCALE GENOMIC DNA]</scope>
    <source>
        <strain evidence="1">1-1 BBBD Race 1</strain>
    </source>
</reference>
<dbReference type="STRING" id="630390.A0A180G0K3"/>
<protein>
    <submittedName>
        <fullName evidence="1 2">Uncharacterized protein</fullName>
    </submittedName>
</protein>
<dbReference type="EnsemblFungi" id="PTTG_30065-t43_1">
    <property type="protein sequence ID" value="PTTG_30065-t43_1-p1"/>
    <property type="gene ID" value="PTTG_30065"/>
</dbReference>
<dbReference type="VEuPathDB" id="FungiDB:PTTG_30065"/>
<reference evidence="2" key="4">
    <citation type="submission" date="2025-05" db="UniProtKB">
        <authorList>
            <consortium name="EnsemblFungi"/>
        </authorList>
    </citation>
    <scope>IDENTIFICATION</scope>
    <source>
        <strain evidence="2">isolate 1-1 / race 1 (BBBD)</strain>
    </source>
</reference>
<keyword evidence="3" id="KW-1185">Reference proteome</keyword>
<sequence length="153" mass="17261">MAVSQTLQDNSISLEVKYNFWLCDETLQLAAPEQIPAEWPCDPSSFMQITKQCCRCVWFKNAVLSHLDLTRDNFKLGGILKKEDALGRLAWVGQIIKPTGRIRTYPLPAGYPIFRRSMLHMPKGARAAVWIKASNAYLETFQPQVCDGCSHSA</sequence>
<reference evidence="2 3" key="3">
    <citation type="journal article" date="2017" name="G3 (Bethesda)">
        <title>Comparative analysis highlights variable genome content of wheat rusts and divergence of the mating loci.</title>
        <authorList>
            <person name="Cuomo C.A."/>
            <person name="Bakkeren G."/>
            <person name="Khalil H.B."/>
            <person name="Panwar V."/>
            <person name="Joly D."/>
            <person name="Linning R."/>
            <person name="Sakthikumar S."/>
            <person name="Song X."/>
            <person name="Adiconis X."/>
            <person name="Fan L."/>
            <person name="Goldberg J.M."/>
            <person name="Levin J.Z."/>
            <person name="Young S."/>
            <person name="Zeng Q."/>
            <person name="Anikster Y."/>
            <person name="Bruce M."/>
            <person name="Wang M."/>
            <person name="Yin C."/>
            <person name="McCallum B."/>
            <person name="Szabo L.J."/>
            <person name="Hulbert S."/>
            <person name="Chen X."/>
            <person name="Fellers J.P."/>
        </authorList>
    </citation>
    <scope>NUCLEOTIDE SEQUENCE</scope>
    <source>
        <strain evidence="3">Isolate 1-1 / race 1 (BBBD)</strain>
        <strain evidence="2">isolate 1-1 / race 1 (BBBD)</strain>
    </source>
</reference>
<accession>A0A180G0K3</accession>
<organism evidence="1">
    <name type="scientific">Puccinia triticina (isolate 1-1 / race 1 (BBBD))</name>
    <name type="common">Brown leaf rust fungus</name>
    <dbReference type="NCBI Taxonomy" id="630390"/>
    <lineage>
        <taxon>Eukaryota</taxon>
        <taxon>Fungi</taxon>
        <taxon>Dikarya</taxon>
        <taxon>Basidiomycota</taxon>
        <taxon>Pucciniomycotina</taxon>
        <taxon>Pucciniomycetes</taxon>
        <taxon>Pucciniales</taxon>
        <taxon>Pucciniaceae</taxon>
        <taxon>Puccinia</taxon>
    </lineage>
</organism>
<reference evidence="1" key="1">
    <citation type="submission" date="2009-11" db="EMBL/GenBank/DDBJ databases">
        <authorList>
            <consortium name="The Broad Institute Genome Sequencing Platform"/>
            <person name="Ward D."/>
            <person name="Feldgarden M."/>
            <person name="Earl A."/>
            <person name="Young S.K."/>
            <person name="Zeng Q."/>
            <person name="Koehrsen M."/>
            <person name="Alvarado L."/>
            <person name="Berlin A."/>
            <person name="Bochicchio J."/>
            <person name="Borenstein D."/>
            <person name="Chapman S.B."/>
            <person name="Chen Z."/>
            <person name="Engels R."/>
            <person name="Freedman E."/>
            <person name="Gellesch M."/>
            <person name="Goldberg J."/>
            <person name="Griggs A."/>
            <person name="Gujja S."/>
            <person name="Heilman E."/>
            <person name="Heiman D."/>
            <person name="Hepburn T."/>
            <person name="Howarth C."/>
            <person name="Jen D."/>
            <person name="Larson L."/>
            <person name="Lewis B."/>
            <person name="Mehta T."/>
            <person name="Park D."/>
            <person name="Pearson M."/>
            <person name="Roberts A."/>
            <person name="Saif S."/>
            <person name="Shea T."/>
            <person name="Shenoy N."/>
            <person name="Sisk P."/>
            <person name="Stolte C."/>
            <person name="Sykes S."/>
            <person name="Thomson T."/>
            <person name="Walk T."/>
            <person name="White J."/>
            <person name="Yandava C."/>
            <person name="Izard J."/>
            <person name="Baranova O.V."/>
            <person name="Blanton J.M."/>
            <person name="Tanner A.C."/>
            <person name="Dewhirst F.E."/>
            <person name="Haas B."/>
            <person name="Nusbaum C."/>
            <person name="Birren B."/>
        </authorList>
    </citation>
    <scope>NUCLEOTIDE SEQUENCE [LARGE SCALE GENOMIC DNA]</scope>
    <source>
        <strain evidence="1">1-1 BBBD Race 1</strain>
    </source>
</reference>
<evidence type="ECO:0000313" key="3">
    <source>
        <dbReference type="Proteomes" id="UP000005240"/>
    </source>
</evidence>
<gene>
    <name evidence="1" type="ORF">PTTG_30065</name>
</gene>
<proteinExistence type="predicted"/>
<dbReference type="EMBL" id="ADAS02001618">
    <property type="protein sequence ID" value="OAV86130.1"/>
    <property type="molecule type" value="Genomic_DNA"/>
</dbReference>
<dbReference type="Proteomes" id="UP000005240">
    <property type="component" value="Unassembled WGS sequence"/>
</dbReference>
<dbReference type="OrthoDB" id="10676613at2759"/>
<evidence type="ECO:0000313" key="1">
    <source>
        <dbReference type="EMBL" id="OAV86130.1"/>
    </source>
</evidence>
<evidence type="ECO:0000313" key="2">
    <source>
        <dbReference type="EnsemblFungi" id="PTTG_30065-t43_1-p1"/>
    </source>
</evidence>
<dbReference type="AlphaFoldDB" id="A0A180G0K3"/>